<dbReference type="GO" id="GO:0005829">
    <property type="term" value="C:cytosol"/>
    <property type="evidence" value="ECO:0007669"/>
    <property type="project" value="TreeGrafter"/>
</dbReference>
<evidence type="ECO:0000313" key="2">
    <source>
        <dbReference type="EMBL" id="TSH92959.1"/>
    </source>
</evidence>
<evidence type="ECO:0000313" key="3">
    <source>
        <dbReference type="Proteomes" id="UP000318405"/>
    </source>
</evidence>
<dbReference type="PANTHER" id="PTHR42714:SF7">
    <property type="entry name" value="G DOMAIN-CONTAINING PROTEIN"/>
    <property type="match status" value="1"/>
</dbReference>
<comment type="caution">
    <text evidence="2">The sequence shown here is derived from an EMBL/GenBank/DDBJ whole genome shotgun (WGS) entry which is preliminary data.</text>
</comment>
<dbReference type="RefSeq" id="WP_143949325.1">
    <property type="nucleotide sequence ID" value="NZ_BAABMB010000001.1"/>
</dbReference>
<dbReference type="Pfam" id="PF00350">
    <property type="entry name" value="Dynamin_N"/>
    <property type="match status" value="1"/>
</dbReference>
<name>A0A556AJB5_9BURK</name>
<dbReference type="SUPFAM" id="SSF52540">
    <property type="entry name" value="P-loop containing nucleoside triphosphate hydrolases"/>
    <property type="match status" value="1"/>
</dbReference>
<dbReference type="GO" id="GO:0030488">
    <property type="term" value="P:tRNA methylation"/>
    <property type="evidence" value="ECO:0007669"/>
    <property type="project" value="TreeGrafter"/>
</dbReference>
<dbReference type="AlphaFoldDB" id="A0A556AJB5"/>
<reference evidence="2 3" key="1">
    <citation type="submission" date="2019-07" db="EMBL/GenBank/DDBJ databases">
        <title>Qingshengfaniella alkalisoli gen. nov., sp. nov., isolated from saline soil.</title>
        <authorList>
            <person name="Xu L."/>
            <person name="Huang X.-X."/>
            <person name="Sun J.-Q."/>
        </authorList>
    </citation>
    <scope>NUCLEOTIDE SEQUENCE [LARGE SCALE GENOMIC DNA]</scope>
    <source>
        <strain evidence="2 3">DSM 27279</strain>
    </source>
</reference>
<dbReference type="PANTHER" id="PTHR42714">
    <property type="entry name" value="TRNA MODIFICATION GTPASE GTPBP3"/>
    <property type="match status" value="1"/>
</dbReference>
<feature type="domain" description="Dynamin N-terminal" evidence="1">
    <location>
        <begin position="162"/>
        <end position="218"/>
    </location>
</feature>
<organism evidence="2 3">
    <name type="scientific">Verticiella sediminum</name>
    <dbReference type="NCBI Taxonomy" id="1247510"/>
    <lineage>
        <taxon>Bacteria</taxon>
        <taxon>Pseudomonadati</taxon>
        <taxon>Pseudomonadota</taxon>
        <taxon>Betaproteobacteria</taxon>
        <taxon>Burkholderiales</taxon>
        <taxon>Alcaligenaceae</taxon>
        <taxon>Verticiella</taxon>
    </lineage>
</organism>
<dbReference type="EMBL" id="VLTJ01000029">
    <property type="protein sequence ID" value="TSH92959.1"/>
    <property type="molecule type" value="Genomic_DNA"/>
</dbReference>
<dbReference type="Proteomes" id="UP000318405">
    <property type="component" value="Unassembled WGS sequence"/>
</dbReference>
<protein>
    <recommendedName>
        <fullName evidence="1">Dynamin N-terminal domain-containing protein</fullName>
    </recommendedName>
</protein>
<dbReference type="GO" id="GO:0002098">
    <property type="term" value="P:tRNA wobble uridine modification"/>
    <property type="evidence" value="ECO:0007669"/>
    <property type="project" value="TreeGrafter"/>
</dbReference>
<dbReference type="InterPro" id="IPR045063">
    <property type="entry name" value="Dynamin_N"/>
</dbReference>
<sequence>MSARLEQEARFVAMADALALASNDVGHVLRRLDDWLGGLRRDLAGHAPVWPGLREDGEIAREARALDARMNAVVGGWAEREADLGRAQALAERFDARIVLLVFGKFNAGKSAFCNLLAERFASHGSQARYFHIEDGRIVQTPERFVEGATEATARLQGVYLAERLVLLDTPGLHSVTGENAALTRRFTDSADGVLWLTSSTSPGQVQELDELARELQRGKPLLPVITRSDVFEEDELDGDIVKILRNKTTDNRALQQADVQVRAQAKLRAMGVDQGLLRPPVSVSAHMAREHGQSPAALADAGFAGLYEALNAIVGPAVDYRRRKAAEMRLHHLEEHVFGALQAEIAPRLQHLDATLQAARARLEPAASRIAAAIWRGVVPALPGLLQDHADSADARAVCTAAARRLTAVAAHAVETVLGAEYRLDAGLPRVCLSLAEGVGYERITLDGDDPDVGPSLPQGEPLLVGVSHERLHAALQDEVQRWANRLADHAAAQAEASLLRLADGVAALGRVLRDAGQALDEAKARLRTQDG</sequence>
<accession>A0A556AJB5</accession>
<keyword evidence="3" id="KW-1185">Reference proteome</keyword>
<proteinExistence type="predicted"/>
<evidence type="ECO:0000259" key="1">
    <source>
        <dbReference type="Pfam" id="PF00350"/>
    </source>
</evidence>
<gene>
    <name evidence="2" type="ORF">FOZ76_16360</name>
</gene>
<dbReference type="OrthoDB" id="7230468at2"/>
<dbReference type="InterPro" id="IPR027417">
    <property type="entry name" value="P-loop_NTPase"/>
</dbReference>
<dbReference type="Gene3D" id="3.40.50.300">
    <property type="entry name" value="P-loop containing nucleotide triphosphate hydrolases"/>
    <property type="match status" value="1"/>
</dbReference>